<sequence length="89" mass="10223">MLWYGVLSVVSTLIQEATSRGPANGYIAYPRLLEERGENGEKLLRIMDGLTLRLEKISSLGENFVFTERNGAQLFYRYCSTIWANKEWS</sequence>
<evidence type="ECO:0000313" key="2">
    <source>
        <dbReference type="EMBL" id="JAB76258.1"/>
    </source>
</evidence>
<organism evidence="2">
    <name type="scientific">Ixodes ricinus</name>
    <name type="common">Common tick</name>
    <name type="synonym">Acarus ricinus</name>
    <dbReference type="NCBI Taxonomy" id="34613"/>
    <lineage>
        <taxon>Eukaryota</taxon>
        <taxon>Metazoa</taxon>
        <taxon>Ecdysozoa</taxon>
        <taxon>Arthropoda</taxon>
        <taxon>Chelicerata</taxon>
        <taxon>Arachnida</taxon>
        <taxon>Acari</taxon>
        <taxon>Parasitiformes</taxon>
        <taxon>Ixodida</taxon>
        <taxon>Ixodoidea</taxon>
        <taxon>Ixodidae</taxon>
        <taxon>Ixodinae</taxon>
        <taxon>Ixodes</taxon>
    </lineage>
</organism>
<dbReference type="AlphaFoldDB" id="V5HQM4"/>
<evidence type="ECO:0000256" key="1">
    <source>
        <dbReference type="SAM" id="SignalP"/>
    </source>
</evidence>
<name>V5HQM4_IXORI</name>
<accession>V5HQM4</accession>
<proteinExistence type="evidence at transcript level"/>
<keyword evidence="1" id="KW-0732">Signal</keyword>
<feature type="chain" id="PRO_5004736261" evidence="1">
    <location>
        <begin position="20"/>
        <end position="89"/>
    </location>
</feature>
<protein>
    <submittedName>
        <fullName evidence="2">Putative secreted protein</fullName>
    </submittedName>
</protein>
<dbReference type="EMBL" id="GANP01008210">
    <property type="protein sequence ID" value="JAB76258.1"/>
    <property type="molecule type" value="mRNA"/>
</dbReference>
<reference evidence="2" key="1">
    <citation type="journal article" date="2015" name="Sci. Rep.">
        <title>Tissue- and time-dependent transcription in Ixodes ricinus salivary glands and midguts when blood feeding on the vertebrate host.</title>
        <authorList>
            <person name="Kotsyfakis M."/>
            <person name="Schwarz A."/>
            <person name="Erhart J."/>
            <person name="Ribeiro J.M."/>
        </authorList>
    </citation>
    <scope>NUCLEOTIDE SEQUENCE</scope>
    <source>
        <tissue evidence="2">Salivary gland and midgut</tissue>
    </source>
</reference>
<feature type="signal peptide" evidence="1">
    <location>
        <begin position="1"/>
        <end position="19"/>
    </location>
</feature>